<evidence type="ECO:0000259" key="1">
    <source>
        <dbReference type="Pfam" id="PF04466"/>
    </source>
</evidence>
<dbReference type="InterPro" id="IPR027417">
    <property type="entry name" value="P-loop_NTPase"/>
</dbReference>
<dbReference type="PANTHER" id="PTHR39184">
    <property type="match status" value="1"/>
</dbReference>
<organism evidence="2">
    <name type="scientific">uncultured Caudovirales phage</name>
    <dbReference type="NCBI Taxonomy" id="2100421"/>
    <lineage>
        <taxon>Viruses</taxon>
        <taxon>Duplodnaviria</taxon>
        <taxon>Heunggongvirae</taxon>
        <taxon>Uroviricota</taxon>
        <taxon>Caudoviricetes</taxon>
        <taxon>Peduoviridae</taxon>
        <taxon>Maltschvirus</taxon>
        <taxon>Maltschvirus maltsch</taxon>
    </lineage>
</organism>
<proteinExistence type="predicted"/>
<name>A0A6J7WG85_9CAUD</name>
<dbReference type="InterPro" id="IPR052380">
    <property type="entry name" value="Viral_DNA_packaging_terminase"/>
</dbReference>
<dbReference type="InterPro" id="IPR035412">
    <property type="entry name" value="Terminase_L_N"/>
</dbReference>
<dbReference type="Gene3D" id="3.40.50.300">
    <property type="entry name" value="P-loop containing nucleotide triphosphate hydrolases"/>
    <property type="match status" value="1"/>
</dbReference>
<dbReference type="PANTHER" id="PTHR39184:SF1">
    <property type="entry name" value="PBSX PHAGE TERMINASE LARGE SUBUNIT"/>
    <property type="match status" value="1"/>
</dbReference>
<reference evidence="2" key="1">
    <citation type="submission" date="2020-05" db="EMBL/GenBank/DDBJ databases">
        <authorList>
            <person name="Chiriac C."/>
            <person name="Salcher M."/>
            <person name="Ghai R."/>
            <person name="Kavagutti S V."/>
        </authorList>
    </citation>
    <scope>NUCLEOTIDE SEQUENCE</scope>
</reference>
<dbReference type="InterPro" id="IPR006437">
    <property type="entry name" value="Phage_terminase_lsu"/>
</dbReference>
<dbReference type="EMBL" id="LR798233">
    <property type="protein sequence ID" value="CAB5212685.1"/>
    <property type="molecule type" value="Genomic_DNA"/>
</dbReference>
<accession>A0A6J7WG85</accession>
<dbReference type="NCBIfam" id="TIGR01547">
    <property type="entry name" value="phage_term_2"/>
    <property type="match status" value="1"/>
</dbReference>
<evidence type="ECO:0000313" key="2">
    <source>
        <dbReference type="EMBL" id="CAB5212685.1"/>
    </source>
</evidence>
<protein>
    <submittedName>
        <fullName evidence="2">Phage_term_2, phage terminase, large subunit, PBSX family</fullName>
    </submittedName>
</protein>
<dbReference type="Pfam" id="PF04466">
    <property type="entry name" value="Terminase_3"/>
    <property type="match status" value="1"/>
</dbReference>
<sequence>MTIKLPEKLQCLFTPSRYKVLFGGRGGGKSQSIARALLLQGAQSKHKILCAREIQKSIQDSVHSLLKEQIEEMGLDSFYEVQKSTILGKNGTEFLFAGLRSNIANIKSIPNITRAWIEEAQSASATNIKTLALTVRAPESEIWLSFNPDLEDDPVYQEYVVSPPDDSIVVKVNYSDNPFFPDVLRKEMESDKKRNHEQYLHVWEGQCKKAVDGAIFAQELVKASEEQRITRVPIQPAVAVNTFWDLGQSDNTAIWFVQIVGMEYRIIDYYQSSGVKMSYYIEVLAEKGYKYGEHCLPHDAEHEQLSAQSTIKQQLQNALRDNQALGQAVRIVPRIPKKALGIDAARSIFAQCVFDKEKTKDGLQCLRHYAYANDPETGKVSKEPKHDAWSHGSDAFLCFAQNFKRPVHTKPKSIMMG</sequence>
<feature type="domain" description="Phage terminase large subunit N-terminal" evidence="1">
    <location>
        <begin position="17"/>
        <end position="205"/>
    </location>
</feature>
<gene>
    <name evidence="2" type="ORF">UFOVP191_9</name>
</gene>